<dbReference type="SUPFAM" id="SSF53335">
    <property type="entry name" value="S-adenosyl-L-methionine-dependent methyltransferases"/>
    <property type="match status" value="1"/>
</dbReference>
<reference evidence="5 6" key="1">
    <citation type="submission" date="2024-09" db="EMBL/GenBank/DDBJ databases">
        <title>Laminarin stimulates single cell rates of sulfate reduction while oxygen inhibits transcriptomic activity in coastal marine sediment.</title>
        <authorList>
            <person name="Lindsay M."/>
            <person name="Orcutt B."/>
            <person name="Emerson D."/>
            <person name="Stepanauskas R."/>
            <person name="D'Angelo T."/>
        </authorList>
    </citation>
    <scope>NUCLEOTIDE SEQUENCE [LARGE SCALE GENOMIC DNA]</scope>
    <source>
        <strain evidence="5">SAG AM-311-K15</strain>
    </source>
</reference>
<keyword evidence="6" id="KW-1185">Reference proteome</keyword>
<proteinExistence type="predicted"/>
<evidence type="ECO:0000313" key="6">
    <source>
        <dbReference type="Proteomes" id="UP001594351"/>
    </source>
</evidence>
<evidence type="ECO:0000256" key="1">
    <source>
        <dbReference type="ARBA" id="ARBA00022603"/>
    </source>
</evidence>
<dbReference type="PANTHER" id="PTHR45875:SF1">
    <property type="entry name" value="METHYLTRANSFERASE N6AMT1"/>
    <property type="match status" value="1"/>
</dbReference>
<dbReference type="Pfam" id="PF05175">
    <property type="entry name" value="MTS"/>
    <property type="match status" value="1"/>
</dbReference>
<dbReference type="CDD" id="cd02440">
    <property type="entry name" value="AdoMet_MTases"/>
    <property type="match status" value="1"/>
</dbReference>
<gene>
    <name evidence="5" type="ORF">ACFL27_09895</name>
</gene>
<dbReference type="Gene3D" id="3.40.50.150">
    <property type="entry name" value="Vaccinia Virus protein VP39"/>
    <property type="match status" value="1"/>
</dbReference>
<feature type="domain" description="Methyltransferase small" evidence="4">
    <location>
        <begin position="73"/>
        <end position="216"/>
    </location>
</feature>
<dbReference type="PANTHER" id="PTHR45875">
    <property type="entry name" value="METHYLTRANSFERASE N6AMT1"/>
    <property type="match status" value="1"/>
</dbReference>
<dbReference type="EMBL" id="JBHPBY010000102">
    <property type="protein sequence ID" value="MFC1850490.1"/>
    <property type="molecule type" value="Genomic_DNA"/>
</dbReference>
<dbReference type="GO" id="GO:0008168">
    <property type="term" value="F:methyltransferase activity"/>
    <property type="evidence" value="ECO:0007669"/>
    <property type="project" value="UniProtKB-KW"/>
</dbReference>
<name>A0ABV6YWA8_UNCC1</name>
<keyword evidence="3" id="KW-0949">S-adenosyl-L-methionine</keyword>
<dbReference type="InterPro" id="IPR007848">
    <property type="entry name" value="Small_mtfrase_dom"/>
</dbReference>
<comment type="caution">
    <text evidence="5">The sequence shown here is derived from an EMBL/GenBank/DDBJ whole genome shotgun (WGS) entry which is preliminary data.</text>
</comment>
<protein>
    <submittedName>
        <fullName evidence="5">Methyltransferase</fullName>
    </submittedName>
</protein>
<keyword evidence="1 5" id="KW-0489">Methyltransferase</keyword>
<dbReference type="GO" id="GO:0032259">
    <property type="term" value="P:methylation"/>
    <property type="evidence" value="ECO:0007669"/>
    <property type="project" value="UniProtKB-KW"/>
</dbReference>
<dbReference type="InterPro" id="IPR052190">
    <property type="entry name" value="Euk-Arch_PrmC-MTase"/>
</dbReference>
<organism evidence="5 6">
    <name type="scientific">candidate division CSSED10-310 bacterium</name>
    <dbReference type="NCBI Taxonomy" id="2855610"/>
    <lineage>
        <taxon>Bacteria</taxon>
        <taxon>Bacteria division CSSED10-310</taxon>
    </lineage>
</organism>
<evidence type="ECO:0000259" key="4">
    <source>
        <dbReference type="Pfam" id="PF05175"/>
    </source>
</evidence>
<keyword evidence="2" id="KW-0808">Transferase</keyword>
<evidence type="ECO:0000256" key="3">
    <source>
        <dbReference type="ARBA" id="ARBA00022691"/>
    </source>
</evidence>
<evidence type="ECO:0000313" key="5">
    <source>
        <dbReference type="EMBL" id="MFC1850490.1"/>
    </source>
</evidence>
<evidence type="ECO:0000256" key="2">
    <source>
        <dbReference type="ARBA" id="ARBA00022679"/>
    </source>
</evidence>
<accession>A0ABV6YWA8</accession>
<dbReference type="Proteomes" id="UP001594351">
    <property type="component" value="Unassembled WGS sequence"/>
</dbReference>
<sequence length="248" mass="28202">MNSLQEHKRTVDACHDPYRRLRNRVRWLIDLSRKKRLLKQLATSDFIEVCDIELMVLTGVFHPQIFITGIHFCRLLQQIFPRTKFTTVLDMGTGSGICALLAAQYVQTVDAIDINPVAVSCARANVRLNRLQNKVTVWEGHLFEPVADKLYDCICFNPPFYTGIPQSHPESALYGGQALETIRDFARKAPDHLVSPGTVFLLLSTDGQCEQIVNIMAEYGFQCSLVQQKELIIERLLLVQCRLSSHRS</sequence>
<dbReference type="InterPro" id="IPR029063">
    <property type="entry name" value="SAM-dependent_MTases_sf"/>
</dbReference>